<evidence type="ECO:0000256" key="8">
    <source>
        <dbReference type="ARBA" id="ARBA00023049"/>
    </source>
</evidence>
<dbReference type="RefSeq" id="WP_251779551.1">
    <property type="nucleotide sequence ID" value="NZ_JAMKFE010000009.1"/>
</dbReference>
<accession>A0ABT0YQR7</accession>
<evidence type="ECO:0000256" key="10">
    <source>
        <dbReference type="ARBA" id="ARBA00093448"/>
    </source>
</evidence>
<dbReference type="SUPFAM" id="SSF55166">
    <property type="entry name" value="Hedgehog/DD-peptidase"/>
    <property type="match status" value="1"/>
</dbReference>
<dbReference type="Gene3D" id="3.30.1380.10">
    <property type="match status" value="1"/>
</dbReference>
<keyword evidence="5 12" id="KW-0732">Signal</keyword>
<feature type="chain" id="PRO_5045326528" description="Murein endopeptidase K" evidence="12">
    <location>
        <begin position="21"/>
        <end position="178"/>
    </location>
</feature>
<dbReference type="InterPro" id="IPR010275">
    <property type="entry name" value="MepK"/>
</dbReference>
<keyword evidence="3" id="KW-0645">Protease</keyword>
<evidence type="ECO:0000313" key="13">
    <source>
        <dbReference type="EMBL" id="MCM5681085.1"/>
    </source>
</evidence>
<dbReference type="PANTHER" id="PTHR37425">
    <property type="match status" value="1"/>
</dbReference>
<feature type="signal peptide" evidence="12">
    <location>
        <begin position="1"/>
        <end position="20"/>
    </location>
</feature>
<sequence length="178" mass="19482">MSLLSRRRFVAALASTPALAAPAWATASVSEPRALSFSHLHTGEHLRNIEYFSGGRYVLDALSEINHVLRDFRTGAVAEIDRGLLDLLHRLHGLTGSSRPFEIISGYRSPQTNQMLHRRSSGVATKSLHMVGQAVDIRVADVPLAQLRKAALAMKAGGVGYYPGSNFVHVDTGRVRQW</sequence>
<dbReference type="CDD" id="cd14844">
    <property type="entry name" value="Zn-DD-carboxypeptidase_like"/>
    <property type="match status" value="1"/>
</dbReference>
<dbReference type="PANTHER" id="PTHR37425:SF1">
    <property type="entry name" value="OUTER MEMBRANE PROTEIN"/>
    <property type="match status" value="1"/>
</dbReference>
<organism evidence="13 14">
    <name type="scientific">Caldimonas mangrovi</name>
    <dbReference type="NCBI Taxonomy" id="2944811"/>
    <lineage>
        <taxon>Bacteria</taxon>
        <taxon>Pseudomonadati</taxon>
        <taxon>Pseudomonadota</taxon>
        <taxon>Betaproteobacteria</taxon>
        <taxon>Burkholderiales</taxon>
        <taxon>Sphaerotilaceae</taxon>
        <taxon>Caldimonas</taxon>
    </lineage>
</organism>
<evidence type="ECO:0000256" key="5">
    <source>
        <dbReference type="ARBA" id="ARBA00022729"/>
    </source>
</evidence>
<comment type="caution">
    <text evidence="13">The sequence shown here is derived from an EMBL/GenBank/DDBJ whole genome shotgun (WGS) entry which is preliminary data.</text>
</comment>
<evidence type="ECO:0000256" key="3">
    <source>
        <dbReference type="ARBA" id="ARBA00022670"/>
    </source>
</evidence>
<evidence type="ECO:0000256" key="12">
    <source>
        <dbReference type="SAM" id="SignalP"/>
    </source>
</evidence>
<protein>
    <recommendedName>
        <fullName evidence="11">Murein endopeptidase K</fullName>
    </recommendedName>
</protein>
<proteinExistence type="inferred from homology"/>
<evidence type="ECO:0000256" key="6">
    <source>
        <dbReference type="ARBA" id="ARBA00022801"/>
    </source>
</evidence>
<evidence type="ECO:0000256" key="9">
    <source>
        <dbReference type="ARBA" id="ARBA00023316"/>
    </source>
</evidence>
<keyword evidence="14" id="KW-1185">Reference proteome</keyword>
<gene>
    <name evidence="13" type="ORF">M8A51_16285</name>
</gene>
<comment type="pathway">
    <text evidence="2">Cell wall biogenesis; cell wall polysaccharide biosynthesis.</text>
</comment>
<comment type="similarity">
    <text evidence="10">Belongs to the peptidase M15 family.</text>
</comment>
<comment type="cofactor">
    <cofactor evidence="1">
        <name>Zn(2+)</name>
        <dbReference type="ChEBI" id="CHEBI:29105"/>
    </cofactor>
</comment>
<evidence type="ECO:0000256" key="2">
    <source>
        <dbReference type="ARBA" id="ARBA00004776"/>
    </source>
</evidence>
<dbReference type="InterPro" id="IPR006311">
    <property type="entry name" value="TAT_signal"/>
</dbReference>
<evidence type="ECO:0000256" key="1">
    <source>
        <dbReference type="ARBA" id="ARBA00001947"/>
    </source>
</evidence>
<evidence type="ECO:0000256" key="11">
    <source>
        <dbReference type="ARBA" id="ARBA00093666"/>
    </source>
</evidence>
<keyword evidence="9" id="KW-0961">Cell wall biogenesis/degradation</keyword>
<reference evidence="13" key="1">
    <citation type="submission" date="2022-05" db="EMBL/GenBank/DDBJ databases">
        <title>Schlegelella sp. nov., isolated from mangrove soil.</title>
        <authorList>
            <person name="Liu Y."/>
            <person name="Ge X."/>
            <person name="Liu W."/>
        </authorList>
    </citation>
    <scope>NUCLEOTIDE SEQUENCE</scope>
    <source>
        <strain evidence="13">S2-27</strain>
    </source>
</reference>
<dbReference type="InterPro" id="IPR009045">
    <property type="entry name" value="Zn_M74/Hedgehog-like"/>
</dbReference>
<dbReference type="Proteomes" id="UP001165541">
    <property type="component" value="Unassembled WGS sequence"/>
</dbReference>
<keyword evidence="4" id="KW-0479">Metal-binding</keyword>
<dbReference type="Pfam" id="PF05951">
    <property type="entry name" value="Peptidase_M15_2"/>
    <property type="match status" value="1"/>
</dbReference>
<keyword evidence="8" id="KW-0482">Metalloprotease</keyword>
<keyword evidence="6" id="KW-0378">Hydrolase</keyword>
<evidence type="ECO:0000256" key="4">
    <source>
        <dbReference type="ARBA" id="ARBA00022723"/>
    </source>
</evidence>
<evidence type="ECO:0000313" key="14">
    <source>
        <dbReference type="Proteomes" id="UP001165541"/>
    </source>
</evidence>
<evidence type="ECO:0000256" key="7">
    <source>
        <dbReference type="ARBA" id="ARBA00022833"/>
    </source>
</evidence>
<keyword evidence="7" id="KW-0862">Zinc</keyword>
<name>A0ABT0YQR7_9BURK</name>
<dbReference type="PROSITE" id="PS51318">
    <property type="entry name" value="TAT"/>
    <property type="match status" value="1"/>
</dbReference>
<dbReference type="EMBL" id="JAMKFE010000009">
    <property type="protein sequence ID" value="MCM5681085.1"/>
    <property type="molecule type" value="Genomic_DNA"/>
</dbReference>